<dbReference type="GO" id="GO:0003723">
    <property type="term" value="F:RNA binding"/>
    <property type="evidence" value="ECO:0007669"/>
    <property type="project" value="UniProtKB-UniRule"/>
</dbReference>
<accession>A0A5J4ND92</accession>
<dbReference type="Gene3D" id="3.30.1370.10">
    <property type="entry name" value="K Homology domain, type 1"/>
    <property type="match status" value="1"/>
</dbReference>
<keyword evidence="3" id="KW-0732">Signal</keyword>
<dbReference type="PROSITE" id="PS50084">
    <property type="entry name" value="KH_TYPE_1"/>
    <property type="match status" value="1"/>
</dbReference>
<feature type="signal peptide" evidence="3">
    <location>
        <begin position="1"/>
        <end position="21"/>
    </location>
</feature>
<feature type="domain" description="K Homology" evidence="4">
    <location>
        <begin position="43"/>
        <end position="114"/>
    </location>
</feature>
<name>A0A5J4ND92_9TREM</name>
<evidence type="ECO:0000313" key="6">
    <source>
        <dbReference type="Proteomes" id="UP000324629"/>
    </source>
</evidence>
<evidence type="ECO:0000256" key="3">
    <source>
        <dbReference type="SAM" id="SignalP"/>
    </source>
</evidence>
<dbReference type="Pfam" id="PF00013">
    <property type="entry name" value="KH_1"/>
    <property type="match status" value="1"/>
</dbReference>
<comment type="caution">
    <text evidence="5">The sequence shown here is derived from an EMBL/GenBank/DDBJ whole genome shotgun (WGS) entry which is preliminary data.</text>
</comment>
<dbReference type="SMART" id="SM00322">
    <property type="entry name" value="KH"/>
    <property type="match status" value="1"/>
</dbReference>
<dbReference type="Proteomes" id="UP000324629">
    <property type="component" value="Unassembled WGS sequence"/>
</dbReference>
<reference evidence="5 6" key="1">
    <citation type="journal article" date="2019" name="Gigascience">
        <title>Whole-genome sequence of the oriental lung fluke Paragonimus westermani.</title>
        <authorList>
            <person name="Oey H."/>
            <person name="Zakrzewski M."/>
            <person name="Narain K."/>
            <person name="Devi K.R."/>
            <person name="Agatsuma T."/>
            <person name="Nawaratna S."/>
            <person name="Gobert G.N."/>
            <person name="Jones M.K."/>
            <person name="Ragan M.A."/>
            <person name="McManus D.P."/>
            <person name="Krause L."/>
        </authorList>
    </citation>
    <scope>NUCLEOTIDE SEQUENCE [LARGE SCALE GENOMIC DNA]</scope>
    <source>
        <strain evidence="5 6">IND2009</strain>
    </source>
</reference>
<protein>
    <recommendedName>
        <fullName evidence="4">K Homology domain-containing protein</fullName>
    </recommendedName>
</protein>
<dbReference type="PANTHER" id="PTHR10288">
    <property type="entry name" value="KH DOMAIN CONTAINING RNA BINDING PROTEIN"/>
    <property type="match status" value="1"/>
</dbReference>
<dbReference type="InterPro" id="IPR004087">
    <property type="entry name" value="KH_dom"/>
</dbReference>
<dbReference type="EMBL" id="QNGE01003938">
    <property type="protein sequence ID" value="KAA3673420.1"/>
    <property type="molecule type" value="Genomic_DNA"/>
</dbReference>
<evidence type="ECO:0000259" key="4">
    <source>
        <dbReference type="SMART" id="SM00322"/>
    </source>
</evidence>
<sequence length="155" mass="16867">ASLSRRIPIWLVLVCLPLIKAQKNQRKILIPLGTYKDSRSFSPPITLRLLVPALLCGCIIGKGGSKINRIRELSGATIQVAVSQLPHSADRTIIISGSAQAVSLCINQISAIALRVSCPALPDLLIENRICFKVKGSNWLLISLVYVQTILLSFL</sequence>
<proteinExistence type="predicted"/>
<gene>
    <name evidence="5" type="ORF">DEA37_0011514</name>
</gene>
<organism evidence="5 6">
    <name type="scientific">Paragonimus westermani</name>
    <dbReference type="NCBI Taxonomy" id="34504"/>
    <lineage>
        <taxon>Eukaryota</taxon>
        <taxon>Metazoa</taxon>
        <taxon>Spiralia</taxon>
        <taxon>Lophotrochozoa</taxon>
        <taxon>Platyhelminthes</taxon>
        <taxon>Trematoda</taxon>
        <taxon>Digenea</taxon>
        <taxon>Plagiorchiida</taxon>
        <taxon>Troglotremata</taxon>
        <taxon>Troglotrematidae</taxon>
        <taxon>Paragonimus</taxon>
    </lineage>
</organism>
<evidence type="ECO:0000256" key="1">
    <source>
        <dbReference type="ARBA" id="ARBA00022737"/>
    </source>
</evidence>
<dbReference type="InterPro" id="IPR004088">
    <property type="entry name" value="KH_dom_type_1"/>
</dbReference>
<dbReference type="InterPro" id="IPR036612">
    <property type="entry name" value="KH_dom_type_1_sf"/>
</dbReference>
<dbReference type="SUPFAM" id="SSF54791">
    <property type="entry name" value="Eukaryotic type KH-domain (KH-domain type I)"/>
    <property type="match status" value="1"/>
</dbReference>
<keyword evidence="6" id="KW-1185">Reference proteome</keyword>
<evidence type="ECO:0000313" key="5">
    <source>
        <dbReference type="EMBL" id="KAA3673420.1"/>
    </source>
</evidence>
<feature type="non-terminal residue" evidence="5">
    <location>
        <position position="1"/>
    </location>
</feature>
<keyword evidence="1" id="KW-0677">Repeat</keyword>
<keyword evidence="2" id="KW-0694">RNA-binding</keyword>
<feature type="chain" id="PRO_5023945094" description="K Homology domain-containing protein" evidence="3">
    <location>
        <begin position="22"/>
        <end position="155"/>
    </location>
</feature>
<dbReference type="AlphaFoldDB" id="A0A5J4ND92"/>
<evidence type="ECO:0000256" key="2">
    <source>
        <dbReference type="PROSITE-ProRule" id="PRU00117"/>
    </source>
</evidence>